<dbReference type="CDD" id="cd12148">
    <property type="entry name" value="fungal_TF_MHR"/>
    <property type="match status" value="1"/>
</dbReference>
<dbReference type="Proteomes" id="UP000214365">
    <property type="component" value="Unassembled WGS sequence"/>
</dbReference>
<dbReference type="GO" id="GO:0008270">
    <property type="term" value="F:zinc ion binding"/>
    <property type="evidence" value="ECO:0007669"/>
    <property type="project" value="InterPro"/>
</dbReference>
<dbReference type="GeneID" id="31003154"/>
<keyword evidence="5" id="KW-0539">Nucleus</keyword>
<organism evidence="8 9">
    <name type="scientific">Talaromyces atroroseus</name>
    <dbReference type="NCBI Taxonomy" id="1441469"/>
    <lineage>
        <taxon>Eukaryota</taxon>
        <taxon>Fungi</taxon>
        <taxon>Dikarya</taxon>
        <taxon>Ascomycota</taxon>
        <taxon>Pezizomycotina</taxon>
        <taxon>Eurotiomycetes</taxon>
        <taxon>Eurotiomycetidae</taxon>
        <taxon>Eurotiales</taxon>
        <taxon>Trichocomaceae</taxon>
        <taxon>Talaromyces</taxon>
        <taxon>Talaromyces sect. Trachyspermi</taxon>
    </lineage>
</organism>
<dbReference type="RefSeq" id="XP_020121323.1">
    <property type="nucleotide sequence ID" value="XM_020265695.1"/>
</dbReference>
<dbReference type="PROSITE" id="PS00463">
    <property type="entry name" value="ZN2_CY6_FUNGAL_1"/>
    <property type="match status" value="1"/>
</dbReference>
<keyword evidence="4" id="KW-0804">Transcription</keyword>
<dbReference type="PANTHER" id="PTHR46910">
    <property type="entry name" value="TRANSCRIPTION FACTOR PDR1"/>
    <property type="match status" value="1"/>
</dbReference>
<dbReference type="Pfam" id="PF04082">
    <property type="entry name" value="Fungal_trans"/>
    <property type="match status" value="1"/>
</dbReference>
<evidence type="ECO:0000313" key="9">
    <source>
        <dbReference type="Proteomes" id="UP000214365"/>
    </source>
</evidence>
<keyword evidence="3" id="KW-0238">DNA-binding</keyword>
<comment type="caution">
    <text evidence="8">The sequence shown here is derived from an EMBL/GenBank/DDBJ whole genome shotgun (WGS) entry which is preliminary data.</text>
</comment>
<feature type="region of interest" description="Disordered" evidence="6">
    <location>
        <begin position="59"/>
        <end position="83"/>
    </location>
</feature>
<dbReference type="STRING" id="1441469.A0A225AID0"/>
<dbReference type="InterPro" id="IPR001138">
    <property type="entry name" value="Zn2Cys6_DnaBD"/>
</dbReference>
<dbReference type="GO" id="GO:0006351">
    <property type="term" value="P:DNA-templated transcription"/>
    <property type="evidence" value="ECO:0007669"/>
    <property type="project" value="InterPro"/>
</dbReference>
<dbReference type="AlphaFoldDB" id="A0A225AID0"/>
<evidence type="ECO:0000313" key="8">
    <source>
        <dbReference type="EMBL" id="OKL61202.1"/>
    </source>
</evidence>
<dbReference type="CDD" id="cd00067">
    <property type="entry name" value="GAL4"/>
    <property type="match status" value="1"/>
</dbReference>
<feature type="compositionally biased region" description="Polar residues" evidence="6">
    <location>
        <begin position="690"/>
        <end position="701"/>
    </location>
</feature>
<dbReference type="EMBL" id="LFMY01000004">
    <property type="protein sequence ID" value="OKL61202.1"/>
    <property type="molecule type" value="Genomic_DNA"/>
</dbReference>
<reference evidence="8 9" key="1">
    <citation type="submission" date="2015-06" db="EMBL/GenBank/DDBJ databases">
        <title>Talaromyces atroroseus IBT 11181 draft genome.</title>
        <authorList>
            <person name="Rasmussen K.B."/>
            <person name="Rasmussen S."/>
            <person name="Petersen B."/>
            <person name="Sicheritz-Ponten T."/>
            <person name="Mortensen U.H."/>
            <person name="Thrane U."/>
        </authorList>
    </citation>
    <scope>NUCLEOTIDE SEQUENCE [LARGE SCALE GENOMIC DNA]</scope>
    <source>
        <strain evidence="8 9">IBT 11181</strain>
    </source>
</reference>
<evidence type="ECO:0000256" key="3">
    <source>
        <dbReference type="ARBA" id="ARBA00023125"/>
    </source>
</evidence>
<dbReference type="SMART" id="SM00906">
    <property type="entry name" value="Fungal_trans"/>
    <property type="match status" value="2"/>
</dbReference>
<dbReference type="OrthoDB" id="3921198at2759"/>
<sequence>MELPPYSHPANRAKRPRVAEENRKRAVRACDGCRRVKEKCEGGVPCRRCTRYHRQCIFNSPSEQNDRPGRALQRAENFTRDDDTEAERVHYMERILAHYMPNTTFDVPSLRKIADDLQRYHRGQSGSDGPPTQAEADDLEDLAIDEEDFSIRAFPDNTTQYSGEFSYLNFSMKIRKKIDEWMQSSAPEDSTETVPFEERWRSTRLESGSTLVSAAVGCLPPRYVAEFLFNVTCKYAKTNNFYVEEDWLREKLAICYNNPGVFTSVDAACVCSILMTLAIGTQFAHMESPTPVNKLNREDTSAVDDHRFSEDEVGLTFYNFASKLLPDIIATASVRSVQACLLIGTYLLPLDTSGLSYTYFGLAMKLAIQNGMHRKYTGEGLTPYMQEVRNRVFWTAFTIEKPASITDGDVDADLPIDLPSAHYSGANNHANMVALIKLTLKLGAIAQAIIFMGRPFLFTNIRSANPTPSQKASANRSKLRIILVSDCVEAALEIVDLCRLLRDETGLARASYTEFSSCRAALLVILAQSLTKRTERLRNALSQGMGLIKIMSMGIGSARSAVTVIETLERAIRRLEDWSESQAYAKDYRDSIDSGYERFKSWEMLWKTGPISPATGTSASTSINQPQTQDAAAMQYLQSPPAITLPNSMNGLVEPKGITAPNSTPPTVNNPVPTSANDKIFENIDDSNDTENGNGNQTTNDKSLYNQLGMAHIMDASNLPQTPHFGFEGFISNFPQELDEFAAISCFDNDFLAQGTSALGAGFYEVGPIHQNANCKTSRETNLALSYGLNCETNHETEVDLDLELVRELNRLDLDLELIHERNRGSTLELNLELEVGLIRALNLALIHELNLALIHALNLALIHALNLALIHALNLALIHELDRGLSLQLNREPRLDLDPEKPQPDLEFEALHQEDVELIRDLNHELNLELD</sequence>
<evidence type="ECO:0000256" key="1">
    <source>
        <dbReference type="ARBA" id="ARBA00022723"/>
    </source>
</evidence>
<evidence type="ECO:0000256" key="4">
    <source>
        <dbReference type="ARBA" id="ARBA00023163"/>
    </source>
</evidence>
<evidence type="ECO:0000256" key="5">
    <source>
        <dbReference type="ARBA" id="ARBA00023242"/>
    </source>
</evidence>
<dbReference type="SMART" id="SM00066">
    <property type="entry name" value="GAL4"/>
    <property type="match status" value="1"/>
</dbReference>
<name>A0A225AID0_TALAT</name>
<keyword evidence="1" id="KW-0479">Metal-binding</keyword>
<feature type="region of interest" description="Disordered" evidence="6">
    <location>
        <begin position="682"/>
        <end position="701"/>
    </location>
</feature>
<dbReference type="PROSITE" id="PS50048">
    <property type="entry name" value="ZN2_CY6_FUNGAL_2"/>
    <property type="match status" value="1"/>
</dbReference>
<protein>
    <recommendedName>
        <fullName evidence="7">Zn(2)-C6 fungal-type domain-containing protein</fullName>
    </recommendedName>
</protein>
<feature type="domain" description="Zn(2)-C6 fungal-type" evidence="7">
    <location>
        <begin position="29"/>
        <end position="58"/>
    </location>
</feature>
<dbReference type="Gene3D" id="4.10.240.10">
    <property type="entry name" value="Zn(2)-C6 fungal-type DNA-binding domain"/>
    <property type="match status" value="1"/>
</dbReference>
<dbReference type="GO" id="GO:0000981">
    <property type="term" value="F:DNA-binding transcription factor activity, RNA polymerase II-specific"/>
    <property type="evidence" value="ECO:0007669"/>
    <property type="project" value="InterPro"/>
</dbReference>
<keyword evidence="2" id="KW-0805">Transcription regulation</keyword>
<proteinExistence type="predicted"/>
<gene>
    <name evidence="8" type="ORF">UA08_03399</name>
</gene>
<dbReference type="SUPFAM" id="SSF57701">
    <property type="entry name" value="Zn2/Cys6 DNA-binding domain"/>
    <property type="match status" value="1"/>
</dbReference>
<dbReference type="InterPro" id="IPR007219">
    <property type="entry name" value="XnlR_reg_dom"/>
</dbReference>
<evidence type="ECO:0000256" key="2">
    <source>
        <dbReference type="ARBA" id="ARBA00023015"/>
    </source>
</evidence>
<dbReference type="GO" id="GO:0003677">
    <property type="term" value="F:DNA binding"/>
    <property type="evidence" value="ECO:0007669"/>
    <property type="project" value="UniProtKB-KW"/>
</dbReference>
<accession>A0A225AID0</accession>
<dbReference type="Pfam" id="PF00172">
    <property type="entry name" value="Zn_clus"/>
    <property type="match status" value="1"/>
</dbReference>
<evidence type="ECO:0000256" key="6">
    <source>
        <dbReference type="SAM" id="MobiDB-lite"/>
    </source>
</evidence>
<dbReference type="PANTHER" id="PTHR46910:SF15">
    <property type="entry name" value="PRNA PROTEIN"/>
    <property type="match status" value="1"/>
</dbReference>
<evidence type="ECO:0000259" key="7">
    <source>
        <dbReference type="PROSITE" id="PS50048"/>
    </source>
</evidence>
<feature type="region of interest" description="Disordered" evidence="6">
    <location>
        <begin position="1"/>
        <end position="21"/>
    </location>
</feature>
<dbReference type="InterPro" id="IPR050987">
    <property type="entry name" value="AtrR-like"/>
</dbReference>
<dbReference type="InterPro" id="IPR036864">
    <property type="entry name" value="Zn2-C6_fun-type_DNA-bd_sf"/>
</dbReference>
<keyword evidence="9" id="KW-1185">Reference proteome</keyword>